<reference evidence="1" key="1">
    <citation type="submission" date="2022-04" db="EMBL/GenBank/DDBJ databases">
        <title>Genome of the entomopathogenic fungus Entomophthora muscae.</title>
        <authorList>
            <person name="Elya C."/>
            <person name="Lovett B.R."/>
            <person name="Lee E."/>
            <person name="Macias A.M."/>
            <person name="Hajek A.E."/>
            <person name="De Bivort B.L."/>
            <person name="Kasson M.T."/>
            <person name="De Fine Licht H.H."/>
            <person name="Stajich J.E."/>
        </authorList>
    </citation>
    <scope>NUCLEOTIDE SEQUENCE</scope>
    <source>
        <strain evidence="1">Berkeley</strain>
    </source>
</reference>
<keyword evidence="2" id="KW-1185">Reference proteome</keyword>
<accession>A0ACC2UN63</accession>
<proteinExistence type="predicted"/>
<sequence>MERFNQIFIKVFVSSKKAILYCQNLAHLCGFSVRIRTSKSTTIYIVCSREGRPELNRETSRKRSRCSERCNCDWRIVLFCRTPTRWEFRSGKRMEHNHNIVSPELIANLHSPLPSIHSLDLPPLTSNSSPQQQSPTISNHNTLLLPPLTMALTKIMHKQNAYPRPHSIQFLLN</sequence>
<name>A0ACC2UN63_9FUNG</name>
<evidence type="ECO:0000313" key="1">
    <source>
        <dbReference type="EMBL" id="KAJ9087797.1"/>
    </source>
</evidence>
<dbReference type="Proteomes" id="UP001165960">
    <property type="component" value="Unassembled WGS sequence"/>
</dbReference>
<protein>
    <submittedName>
        <fullName evidence="1">Uncharacterized protein</fullName>
    </submittedName>
</protein>
<organism evidence="1 2">
    <name type="scientific">Entomophthora muscae</name>
    <dbReference type="NCBI Taxonomy" id="34485"/>
    <lineage>
        <taxon>Eukaryota</taxon>
        <taxon>Fungi</taxon>
        <taxon>Fungi incertae sedis</taxon>
        <taxon>Zoopagomycota</taxon>
        <taxon>Entomophthoromycotina</taxon>
        <taxon>Entomophthoromycetes</taxon>
        <taxon>Entomophthorales</taxon>
        <taxon>Entomophthoraceae</taxon>
        <taxon>Entomophthora</taxon>
    </lineage>
</organism>
<comment type="caution">
    <text evidence="1">The sequence shown here is derived from an EMBL/GenBank/DDBJ whole genome shotgun (WGS) entry which is preliminary data.</text>
</comment>
<evidence type="ECO:0000313" key="2">
    <source>
        <dbReference type="Proteomes" id="UP001165960"/>
    </source>
</evidence>
<gene>
    <name evidence="1" type="ORF">DSO57_1029497</name>
</gene>
<dbReference type="EMBL" id="QTSX02000195">
    <property type="protein sequence ID" value="KAJ9087797.1"/>
    <property type="molecule type" value="Genomic_DNA"/>
</dbReference>